<protein>
    <submittedName>
        <fullName evidence="1">Uncharacterized protein</fullName>
    </submittedName>
</protein>
<dbReference type="AlphaFoldDB" id="A0A918TD51"/>
<name>A0A918TD51_9ACTN</name>
<dbReference type="Proteomes" id="UP000644020">
    <property type="component" value="Unassembled WGS sequence"/>
</dbReference>
<comment type="caution">
    <text evidence="1">The sequence shown here is derived from an EMBL/GenBank/DDBJ whole genome shotgun (WGS) entry which is preliminary data.</text>
</comment>
<dbReference type="EMBL" id="BMUL01000027">
    <property type="protein sequence ID" value="GHB10367.1"/>
    <property type="molecule type" value="Genomic_DNA"/>
</dbReference>
<evidence type="ECO:0000313" key="1">
    <source>
        <dbReference type="EMBL" id="GHB10367.1"/>
    </source>
</evidence>
<sequence length="114" mass="12969">MSFLLTLRFQPPSGPTITGRWNQEEAAESRFGQWPRLYGAHSTAVVEPAEGTSGGRRVVGLPRKIIGVHGWKRRRSHWALSEWSLIEWLRPSQDEGRNARAPVPLREVFEVSTH</sequence>
<organism evidence="1 2">
    <name type="scientific">Streptomyces termitum</name>
    <dbReference type="NCBI Taxonomy" id="67368"/>
    <lineage>
        <taxon>Bacteria</taxon>
        <taxon>Bacillati</taxon>
        <taxon>Actinomycetota</taxon>
        <taxon>Actinomycetes</taxon>
        <taxon>Kitasatosporales</taxon>
        <taxon>Streptomycetaceae</taxon>
        <taxon>Streptomyces</taxon>
    </lineage>
</organism>
<reference evidence="1" key="1">
    <citation type="journal article" date="2014" name="Int. J. Syst. Evol. Microbiol.">
        <title>Complete genome sequence of Corynebacterium casei LMG S-19264T (=DSM 44701T), isolated from a smear-ripened cheese.</title>
        <authorList>
            <consortium name="US DOE Joint Genome Institute (JGI-PGF)"/>
            <person name="Walter F."/>
            <person name="Albersmeier A."/>
            <person name="Kalinowski J."/>
            <person name="Ruckert C."/>
        </authorList>
    </citation>
    <scope>NUCLEOTIDE SEQUENCE</scope>
    <source>
        <strain evidence="1">JCM 4518</strain>
    </source>
</reference>
<gene>
    <name evidence="1" type="ORF">GCM10010305_61520</name>
</gene>
<accession>A0A918TD51</accession>
<evidence type="ECO:0000313" key="2">
    <source>
        <dbReference type="Proteomes" id="UP000644020"/>
    </source>
</evidence>
<reference evidence="1" key="2">
    <citation type="submission" date="2020-09" db="EMBL/GenBank/DDBJ databases">
        <authorList>
            <person name="Sun Q."/>
            <person name="Ohkuma M."/>
        </authorList>
    </citation>
    <scope>NUCLEOTIDE SEQUENCE</scope>
    <source>
        <strain evidence="1">JCM 4518</strain>
    </source>
</reference>
<proteinExistence type="predicted"/>
<keyword evidence="2" id="KW-1185">Reference proteome</keyword>
<dbReference type="RefSeq" id="WP_189983434.1">
    <property type="nucleotide sequence ID" value="NZ_BMUL01000027.1"/>
</dbReference>